<proteinExistence type="predicted"/>
<reference evidence="2" key="1">
    <citation type="submission" date="2016-10" db="EMBL/GenBank/DDBJ databases">
        <authorList>
            <person name="Varghese N."/>
            <person name="Submissions S."/>
        </authorList>
    </citation>
    <scope>NUCLEOTIDE SEQUENCE [LARGE SCALE GENOMIC DNA]</scope>
    <source>
        <strain evidence="2">IBRC-M 10043</strain>
    </source>
</reference>
<sequence>MLLISAGSAAYATGIDTAFSEEDFLPPEETPAYLESLPEPFAPSRYTVTRDIQFLEDNFEAVQGESVTIFVEGPLTRDTTLESFQTARRNPPDSFVSRGRDAETTSIVTVIRDYANESDDFRALVERNDVDDDGVPEDELRQVYSYLVAVVVTPSAIAVWTRYAT</sequence>
<gene>
    <name evidence="1" type="ORF">SAMN05216388_1010138</name>
</gene>
<keyword evidence="2" id="KW-1185">Reference proteome</keyword>
<organism evidence="1 2">
    <name type="scientific">Halorientalis persicus</name>
    <dbReference type="NCBI Taxonomy" id="1367881"/>
    <lineage>
        <taxon>Archaea</taxon>
        <taxon>Methanobacteriati</taxon>
        <taxon>Methanobacteriota</taxon>
        <taxon>Stenosarchaea group</taxon>
        <taxon>Halobacteria</taxon>
        <taxon>Halobacteriales</taxon>
        <taxon>Haloarculaceae</taxon>
        <taxon>Halorientalis</taxon>
    </lineage>
</organism>
<dbReference type="EMBL" id="FOCX01000010">
    <property type="protein sequence ID" value="SEO28425.1"/>
    <property type="molecule type" value="Genomic_DNA"/>
</dbReference>
<dbReference type="AlphaFoldDB" id="A0A1H8NFP6"/>
<evidence type="ECO:0000313" key="2">
    <source>
        <dbReference type="Proteomes" id="UP000198775"/>
    </source>
</evidence>
<dbReference type="OrthoDB" id="42357at2157"/>
<protein>
    <submittedName>
        <fullName evidence="1">Uncharacterized protein</fullName>
    </submittedName>
</protein>
<name>A0A1H8NFP6_9EURY</name>
<dbReference type="Proteomes" id="UP000198775">
    <property type="component" value="Unassembled WGS sequence"/>
</dbReference>
<dbReference type="RefSeq" id="WP_092660475.1">
    <property type="nucleotide sequence ID" value="NZ_FOCX01000010.1"/>
</dbReference>
<accession>A0A1H8NFP6</accession>
<evidence type="ECO:0000313" key="1">
    <source>
        <dbReference type="EMBL" id="SEO28425.1"/>
    </source>
</evidence>